<dbReference type="Proteomes" id="UP001595791">
    <property type="component" value="Unassembled WGS sequence"/>
</dbReference>
<dbReference type="EMBL" id="JBHSBU010000001">
    <property type="protein sequence ID" value="MFC4158692.1"/>
    <property type="molecule type" value="Genomic_DNA"/>
</dbReference>
<accession>A0ABV8MNS8</accession>
<dbReference type="InterPro" id="IPR029055">
    <property type="entry name" value="Ntn_hydrolases_N"/>
</dbReference>
<dbReference type="Gene3D" id="3.60.20.10">
    <property type="entry name" value="Glutamine Phosphoribosylpyrophosphate, subunit 1, domain 1"/>
    <property type="match status" value="1"/>
</dbReference>
<evidence type="ECO:0000313" key="2">
    <source>
        <dbReference type="Proteomes" id="UP001595791"/>
    </source>
</evidence>
<sequence length="156" mass="16505">MTTVAWDGTTVAADTQANNSGLRSRTKKLHRLQDGRIYAFSGEIQDGRAVYDWLNGGEKSPKPAVSSSFVALLICPNGHAYTIEDKLVLLPVLEGFRAIGSGRNFAMGAMAVGADAVKAVAAAIQLDVYSGGDIETLTSTIPIESVDPHINCITPQ</sequence>
<dbReference type="SUPFAM" id="SSF56235">
    <property type="entry name" value="N-terminal nucleophile aminohydrolases (Ntn hydrolases)"/>
    <property type="match status" value="1"/>
</dbReference>
<gene>
    <name evidence="1" type="ORF">ACFOW7_04865</name>
</gene>
<name>A0ABV8MNS8_9NEIS</name>
<protein>
    <submittedName>
        <fullName evidence="1">Uncharacterized protein</fullName>
    </submittedName>
</protein>
<proteinExistence type="predicted"/>
<organism evidence="1 2">
    <name type="scientific">Chitinimonas lacunae</name>
    <dbReference type="NCBI Taxonomy" id="1963018"/>
    <lineage>
        <taxon>Bacteria</taxon>
        <taxon>Pseudomonadati</taxon>
        <taxon>Pseudomonadota</taxon>
        <taxon>Betaproteobacteria</taxon>
        <taxon>Neisseriales</taxon>
        <taxon>Chitinibacteraceae</taxon>
        <taxon>Chitinimonas</taxon>
    </lineage>
</organism>
<dbReference type="RefSeq" id="WP_378161643.1">
    <property type="nucleotide sequence ID" value="NZ_JBHSBU010000001.1"/>
</dbReference>
<keyword evidence="2" id="KW-1185">Reference proteome</keyword>
<comment type="caution">
    <text evidence="1">The sequence shown here is derived from an EMBL/GenBank/DDBJ whole genome shotgun (WGS) entry which is preliminary data.</text>
</comment>
<reference evidence="2" key="1">
    <citation type="journal article" date="2019" name="Int. J. Syst. Evol. Microbiol.">
        <title>The Global Catalogue of Microorganisms (GCM) 10K type strain sequencing project: providing services to taxonomists for standard genome sequencing and annotation.</title>
        <authorList>
            <consortium name="The Broad Institute Genomics Platform"/>
            <consortium name="The Broad Institute Genome Sequencing Center for Infectious Disease"/>
            <person name="Wu L."/>
            <person name="Ma J."/>
        </authorList>
    </citation>
    <scope>NUCLEOTIDE SEQUENCE [LARGE SCALE GENOMIC DNA]</scope>
    <source>
        <strain evidence="2">LMG 29894</strain>
    </source>
</reference>
<evidence type="ECO:0000313" key="1">
    <source>
        <dbReference type="EMBL" id="MFC4158692.1"/>
    </source>
</evidence>